<evidence type="ECO:0000313" key="10">
    <source>
        <dbReference type="Proteomes" id="UP001260872"/>
    </source>
</evidence>
<evidence type="ECO:0000256" key="8">
    <source>
        <dbReference type="RuleBase" id="RU364100"/>
    </source>
</evidence>
<keyword evidence="4 8" id="KW-0378">Hydrolase</keyword>
<evidence type="ECO:0000313" key="9">
    <source>
        <dbReference type="EMBL" id="MDR5711382.1"/>
    </source>
</evidence>
<dbReference type="Proteomes" id="UP001260872">
    <property type="component" value="Unassembled WGS sequence"/>
</dbReference>
<dbReference type="InterPro" id="IPR003738">
    <property type="entry name" value="SRAP"/>
</dbReference>
<comment type="similarity">
    <text evidence="1 8">Belongs to the SOS response-associated peptidase family.</text>
</comment>
<keyword evidence="2 8" id="KW-0645">Protease</keyword>
<protein>
    <recommendedName>
        <fullName evidence="8">Abasic site processing protein</fullName>
        <ecNumber evidence="8">3.4.-.-</ecNumber>
    </recommendedName>
</protein>
<evidence type="ECO:0000256" key="5">
    <source>
        <dbReference type="ARBA" id="ARBA00023124"/>
    </source>
</evidence>
<evidence type="ECO:0000256" key="3">
    <source>
        <dbReference type="ARBA" id="ARBA00022763"/>
    </source>
</evidence>
<comment type="caution">
    <text evidence="9">The sequence shown here is derived from an EMBL/GenBank/DDBJ whole genome shotgun (WGS) entry which is preliminary data.</text>
</comment>
<keyword evidence="10" id="KW-1185">Reference proteome</keyword>
<organism evidence="9 10">
    <name type="scientific">Nesterenkonia flava</name>
    <dbReference type="NCBI Taxonomy" id="469799"/>
    <lineage>
        <taxon>Bacteria</taxon>
        <taxon>Bacillati</taxon>
        <taxon>Actinomycetota</taxon>
        <taxon>Actinomycetes</taxon>
        <taxon>Micrococcales</taxon>
        <taxon>Micrococcaceae</taxon>
        <taxon>Nesterenkonia</taxon>
    </lineage>
</organism>
<name>A0ABU1FT32_9MICC</name>
<keyword evidence="5" id="KW-0190">Covalent protein-DNA linkage</keyword>
<keyword evidence="6" id="KW-0238">DNA-binding</keyword>
<sequence>MCGRYVTSRSGAELATLLRADLGDGYNERVSYNVAPTTDVPVLLERPGDTGTPHRELHTARWGLLPIWAKDKAQSARAFNARSETVIEKPTFRSAVRTKRCAVPADAYYEWWKDPEGNKRPYAVRRQDGQPHLFAGLYEWWRDKNAGDDEPWILSCTILTGPSPDHGHAGLLGELAGLHDRMPLPLSPETVEDWIKPGDLDKTDAETLVERVRGEALSVAADWEIYEVSRDVGNVRNNHPGLLEPV</sequence>
<gene>
    <name evidence="9" type="ORF">RH857_04440</name>
</gene>
<evidence type="ECO:0000256" key="1">
    <source>
        <dbReference type="ARBA" id="ARBA00008136"/>
    </source>
</evidence>
<dbReference type="SUPFAM" id="SSF143081">
    <property type="entry name" value="BB1717-like"/>
    <property type="match status" value="1"/>
</dbReference>
<proteinExistence type="inferred from homology"/>
<keyword evidence="3" id="KW-0227">DNA damage</keyword>
<dbReference type="PANTHER" id="PTHR13604:SF0">
    <property type="entry name" value="ABASIC SITE PROCESSING PROTEIN HMCES"/>
    <property type="match status" value="1"/>
</dbReference>
<dbReference type="RefSeq" id="WP_310536764.1">
    <property type="nucleotide sequence ID" value="NZ_BAAAOC010000022.1"/>
</dbReference>
<dbReference type="EC" id="3.4.-.-" evidence="8"/>
<evidence type="ECO:0000256" key="2">
    <source>
        <dbReference type="ARBA" id="ARBA00022670"/>
    </source>
</evidence>
<dbReference type="EMBL" id="JAVKGT010000008">
    <property type="protein sequence ID" value="MDR5711382.1"/>
    <property type="molecule type" value="Genomic_DNA"/>
</dbReference>
<dbReference type="InterPro" id="IPR036590">
    <property type="entry name" value="SRAP-like"/>
</dbReference>
<accession>A0ABU1FT32</accession>
<dbReference type="Gene3D" id="3.90.1680.10">
    <property type="entry name" value="SOS response associated peptidase-like"/>
    <property type="match status" value="1"/>
</dbReference>
<reference evidence="10" key="1">
    <citation type="submission" date="2023-07" db="EMBL/GenBank/DDBJ databases">
        <title>Description of three actinobacteria isolated from air of manufacturing shop in a pharmaceutical factory.</title>
        <authorList>
            <person name="Zhang D.-F."/>
        </authorList>
    </citation>
    <scope>NUCLEOTIDE SEQUENCE [LARGE SCALE GENOMIC DNA]</scope>
    <source>
        <strain evidence="10">CCTCC AB 207010</strain>
    </source>
</reference>
<evidence type="ECO:0000256" key="7">
    <source>
        <dbReference type="ARBA" id="ARBA00023239"/>
    </source>
</evidence>
<evidence type="ECO:0000256" key="6">
    <source>
        <dbReference type="ARBA" id="ARBA00023125"/>
    </source>
</evidence>
<keyword evidence="7" id="KW-0456">Lyase</keyword>
<dbReference type="PANTHER" id="PTHR13604">
    <property type="entry name" value="DC12-RELATED"/>
    <property type="match status" value="1"/>
</dbReference>
<evidence type="ECO:0000256" key="4">
    <source>
        <dbReference type="ARBA" id="ARBA00022801"/>
    </source>
</evidence>
<dbReference type="Pfam" id="PF02586">
    <property type="entry name" value="SRAP"/>
    <property type="match status" value="1"/>
</dbReference>